<keyword evidence="2" id="KW-1185">Reference proteome</keyword>
<dbReference type="AlphaFoldDB" id="A0A370GDB3"/>
<gene>
    <name evidence="1" type="ORF">C8D86_12514</name>
</gene>
<proteinExistence type="predicted"/>
<evidence type="ECO:0008006" key="3">
    <source>
        <dbReference type="Google" id="ProtNLM"/>
    </source>
</evidence>
<dbReference type="RefSeq" id="WP_114835161.1">
    <property type="nucleotide sequence ID" value="NZ_LR699116.1"/>
</dbReference>
<evidence type="ECO:0000313" key="1">
    <source>
        <dbReference type="EMBL" id="RDI39953.1"/>
    </source>
</evidence>
<evidence type="ECO:0000313" key="2">
    <source>
        <dbReference type="Proteomes" id="UP000254720"/>
    </source>
</evidence>
<dbReference type="Proteomes" id="UP000254720">
    <property type="component" value="Unassembled WGS sequence"/>
</dbReference>
<protein>
    <recommendedName>
        <fullName evidence="3">Flagellar protein FliT</fullName>
    </recommendedName>
</protein>
<dbReference type="EMBL" id="QQAX01000025">
    <property type="protein sequence ID" value="RDI39953.1"/>
    <property type="molecule type" value="Genomic_DNA"/>
</dbReference>
<comment type="caution">
    <text evidence="1">The sequence shown here is derived from an EMBL/GenBank/DDBJ whole genome shotgun (WGS) entry which is preliminary data.</text>
</comment>
<name>A0A370GDB3_9COXI</name>
<reference evidence="1 2" key="1">
    <citation type="submission" date="2018-07" db="EMBL/GenBank/DDBJ databases">
        <title>Genomic Encyclopedia of Type Strains, Phase IV (KMG-IV): sequencing the most valuable type-strain genomes for metagenomic binning, comparative biology and taxonomic classification.</title>
        <authorList>
            <person name="Goeker M."/>
        </authorList>
    </citation>
    <scope>NUCLEOTIDE SEQUENCE [LARGE SCALE GENOMIC DNA]</scope>
    <source>
        <strain evidence="1 2">DSM 16500</strain>
    </source>
</reference>
<sequence length="105" mass="12352">MTDINQNFEILCNEIDLVTLEIVRKLEQEELNDVDSLIARRLKMLADIMIAAGNRDELKIYLVKQRQHNDLITKIINDKQEEIRKVIRNINHVSTYLHNALDANR</sequence>
<accession>A0A370GDB3</accession>
<organism evidence="1 2">
    <name type="scientific">Aquicella lusitana</name>
    <dbReference type="NCBI Taxonomy" id="254246"/>
    <lineage>
        <taxon>Bacteria</taxon>
        <taxon>Pseudomonadati</taxon>
        <taxon>Pseudomonadota</taxon>
        <taxon>Gammaproteobacteria</taxon>
        <taxon>Legionellales</taxon>
        <taxon>Coxiellaceae</taxon>
        <taxon>Aquicella</taxon>
    </lineage>
</organism>